<proteinExistence type="predicted"/>
<reference evidence="12" key="1">
    <citation type="submission" date="2025-08" db="UniProtKB">
        <authorList>
            <consortium name="RefSeq"/>
        </authorList>
    </citation>
    <scope>IDENTIFICATION</scope>
</reference>
<comment type="cofactor">
    <cofactor evidence="1">
        <name>Ca(2+)</name>
        <dbReference type="ChEBI" id="CHEBI:29108"/>
    </cofactor>
</comment>
<sequence length="598" mass="67744">MHLSLCLLLLTLAAQSSFQQEARAKPFFERLRRLEDQFRRFQDITLQRLQKIAENYNVSYNIDSRFNSLTEQLKDLTLTINMSNTAAENELSSLKTWLKKLQKNNKKLELRISSIGDALVEEKKSTQDKKEQSSIMSNLTQELSSQMSGIETLKNSGKALQREMQEVKTLTQSQAAKLAYLEEQLQNQILLQRTFATTQNTLQEVHEQRIMKKLLAKHSQRRKLQETHIHPRPREPGSLQETHQPSIPENARNLHEVHQLPSSKEPENRNQLHWFSLIGEPGNLKEVHQPYSLREAGNQNKLHQLTIIGEPGNLQETRLLRPENPRRLQEVYPSPIIGEPGNLQSKHSQLSAQQNQPERKETESQGSKLLPNIAEELPATKEPAKICNVDSMLVFPNASTQNFVTFSEGFRAGILEFSVCSWVNTDTGYLGTLLSYATEENDNKLVLHGRKSPMQSSIHFVIGDPTFRELPVQMLLDGHWHHLCVIWSSIQGKYWYYIDRRLASAGSKFQKGYEIPAGGSLVLGQEQDMVAGGFESSEAFVGKLAGFMVWNRALSPGEVSGIATGNSRPKDTILTLSDISTLQGFVQKVNCSCLEHCV</sequence>
<dbReference type="InterPro" id="IPR051360">
    <property type="entry name" value="Neuronal_Pentraxin_Related"/>
</dbReference>
<keyword evidence="7" id="KW-0175">Coiled coil</keyword>
<protein>
    <submittedName>
        <fullName evidence="12">Pentraxin-4</fullName>
    </submittedName>
</protein>
<dbReference type="Proteomes" id="UP000515159">
    <property type="component" value="Chromosome 11"/>
</dbReference>
<evidence type="ECO:0000256" key="2">
    <source>
        <dbReference type="ARBA" id="ARBA00022723"/>
    </source>
</evidence>
<keyword evidence="9" id="KW-0732">Signal</keyword>
<feature type="region of interest" description="Disordered" evidence="8">
    <location>
        <begin position="333"/>
        <end position="368"/>
    </location>
</feature>
<dbReference type="InterPro" id="IPR013320">
    <property type="entry name" value="ConA-like_dom_sf"/>
</dbReference>
<dbReference type="InParanoid" id="A0A6P8P4V9"/>
<feature type="domain" description="Pentraxin (PTX)" evidence="10">
    <location>
        <begin position="389"/>
        <end position="593"/>
    </location>
</feature>
<name>A0A6P8P4V9_GEOSA</name>
<keyword evidence="11" id="KW-1185">Reference proteome</keyword>
<keyword evidence="2" id="KW-0479">Metal-binding</keyword>
<evidence type="ECO:0000256" key="3">
    <source>
        <dbReference type="ARBA" id="ARBA00022837"/>
    </source>
</evidence>
<evidence type="ECO:0000259" key="10">
    <source>
        <dbReference type="PROSITE" id="PS51828"/>
    </source>
</evidence>
<dbReference type="Gene3D" id="2.60.120.200">
    <property type="match status" value="1"/>
</dbReference>
<dbReference type="AlphaFoldDB" id="A0A6P8P4V9"/>
<accession>A0A6P8P4V9</accession>
<feature type="coiled-coil region" evidence="7">
    <location>
        <begin position="84"/>
        <end position="118"/>
    </location>
</feature>
<evidence type="ECO:0000256" key="5">
    <source>
        <dbReference type="ARBA" id="ARBA00023180"/>
    </source>
</evidence>
<dbReference type="GO" id="GO:0046872">
    <property type="term" value="F:metal ion binding"/>
    <property type="evidence" value="ECO:0007669"/>
    <property type="project" value="UniProtKB-KW"/>
</dbReference>
<keyword evidence="4" id="KW-1015">Disulfide bond</keyword>
<feature type="compositionally biased region" description="Polar residues" evidence="8">
    <location>
        <begin position="342"/>
        <end position="356"/>
    </location>
</feature>
<dbReference type="RefSeq" id="XP_033770163.1">
    <property type="nucleotide sequence ID" value="XM_033914272.1"/>
</dbReference>
<dbReference type="CTD" id="390667"/>
<evidence type="ECO:0000256" key="4">
    <source>
        <dbReference type="ARBA" id="ARBA00023157"/>
    </source>
</evidence>
<gene>
    <name evidence="12" type="primary">PTX4</name>
</gene>
<dbReference type="InterPro" id="IPR001759">
    <property type="entry name" value="PTX_dom"/>
</dbReference>
<dbReference type="PANTHER" id="PTHR19277">
    <property type="entry name" value="PENTRAXIN"/>
    <property type="match status" value="1"/>
</dbReference>
<keyword evidence="5" id="KW-0325">Glycoprotein</keyword>
<dbReference type="KEGG" id="gsh:117345513"/>
<evidence type="ECO:0000256" key="9">
    <source>
        <dbReference type="SAM" id="SignalP"/>
    </source>
</evidence>
<dbReference type="PRINTS" id="PR00895">
    <property type="entry name" value="PENTAXIN"/>
</dbReference>
<feature type="region of interest" description="Disordered" evidence="8">
    <location>
        <begin position="217"/>
        <end position="245"/>
    </location>
</feature>
<dbReference type="SUPFAM" id="SSF49899">
    <property type="entry name" value="Concanavalin A-like lectins/glucanases"/>
    <property type="match status" value="1"/>
</dbReference>
<evidence type="ECO:0000313" key="11">
    <source>
        <dbReference type="Proteomes" id="UP000515159"/>
    </source>
</evidence>
<feature type="signal peptide" evidence="9">
    <location>
        <begin position="1"/>
        <end position="24"/>
    </location>
</feature>
<comment type="caution">
    <text evidence="6">Lacks conserved residue(s) required for the propagation of feature annotation.</text>
</comment>
<keyword evidence="3" id="KW-0106">Calcium</keyword>
<evidence type="ECO:0000256" key="8">
    <source>
        <dbReference type="SAM" id="MobiDB-lite"/>
    </source>
</evidence>
<dbReference type="SMART" id="SM00159">
    <property type="entry name" value="PTX"/>
    <property type="match status" value="1"/>
</dbReference>
<dbReference type="Pfam" id="PF00354">
    <property type="entry name" value="Pentaxin"/>
    <property type="match status" value="1"/>
</dbReference>
<dbReference type="FunCoup" id="A0A6P8P4V9">
    <property type="interactions" value="2"/>
</dbReference>
<dbReference type="GeneID" id="117345513"/>
<dbReference type="PANTHER" id="PTHR19277:SF122">
    <property type="entry name" value="PENTRAXIN-4"/>
    <property type="match status" value="1"/>
</dbReference>
<dbReference type="OrthoDB" id="8793160at2759"/>
<feature type="chain" id="PRO_5027952008" evidence="9">
    <location>
        <begin position="25"/>
        <end position="598"/>
    </location>
</feature>
<evidence type="ECO:0000256" key="1">
    <source>
        <dbReference type="ARBA" id="ARBA00001913"/>
    </source>
</evidence>
<evidence type="ECO:0000256" key="6">
    <source>
        <dbReference type="PROSITE-ProRule" id="PRU01172"/>
    </source>
</evidence>
<evidence type="ECO:0000313" key="12">
    <source>
        <dbReference type="RefSeq" id="XP_033770163.1"/>
    </source>
</evidence>
<feature type="compositionally biased region" description="Basic and acidic residues" evidence="8">
    <location>
        <begin position="223"/>
        <end position="235"/>
    </location>
</feature>
<organism evidence="11 12">
    <name type="scientific">Geotrypetes seraphini</name>
    <name type="common">Gaboon caecilian</name>
    <name type="synonym">Caecilia seraphini</name>
    <dbReference type="NCBI Taxonomy" id="260995"/>
    <lineage>
        <taxon>Eukaryota</taxon>
        <taxon>Metazoa</taxon>
        <taxon>Chordata</taxon>
        <taxon>Craniata</taxon>
        <taxon>Vertebrata</taxon>
        <taxon>Euteleostomi</taxon>
        <taxon>Amphibia</taxon>
        <taxon>Gymnophiona</taxon>
        <taxon>Geotrypetes</taxon>
    </lineage>
</organism>
<evidence type="ECO:0000256" key="7">
    <source>
        <dbReference type="SAM" id="Coils"/>
    </source>
</evidence>
<dbReference type="PROSITE" id="PS51828">
    <property type="entry name" value="PTX_2"/>
    <property type="match status" value="1"/>
</dbReference>